<gene>
    <name evidence="2" type="ordered locus">Caur_1404</name>
</gene>
<accession>A9WA73</accession>
<keyword evidence="1" id="KW-1133">Transmembrane helix</keyword>
<dbReference type="InParanoid" id="A9WA73"/>
<evidence type="ECO:0000313" key="2">
    <source>
        <dbReference type="EMBL" id="ABY34632.1"/>
    </source>
</evidence>
<proteinExistence type="predicted"/>
<keyword evidence="3" id="KW-1185">Reference proteome</keyword>
<sequence>MITLALLGLIVFVGATVVGIALPRPVSPPVIYVRTEVPPHNGEGDAGFGLLIFLILAVVVALAAQ</sequence>
<evidence type="ECO:0000313" key="3">
    <source>
        <dbReference type="Proteomes" id="UP000002008"/>
    </source>
</evidence>
<keyword evidence="1" id="KW-0472">Membrane</keyword>
<keyword evidence="1" id="KW-0812">Transmembrane</keyword>
<dbReference type="Proteomes" id="UP000002008">
    <property type="component" value="Chromosome"/>
</dbReference>
<dbReference type="EnsemblBacteria" id="ABY34632">
    <property type="protein sequence ID" value="ABY34632"/>
    <property type="gene ID" value="Caur_1404"/>
</dbReference>
<dbReference type="PATRIC" id="fig|324602.8.peg.1600"/>
<protein>
    <submittedName>
        <fullName evidence="2">Uncharacterized protein</fullName>
    </submittedName>
</protein>
<name>A9WA73_CHLAA</name>
<evidence type="ECO:0000256" key="1">
    <source>
        <dbReference type="SAM" id="Phobius"/>
    </source>
</evidence>
<dbReference type="KEGG" id="cau:Caur_1404"/>
<feature type="transmembrane region" description="Helical" evidence="1">
    <location>
        <begin position="47"/>
        <end position="64"/>
    </location>
</feature>
<organism evidence="2 3">
    <name type="scientific">Chloroflexus aurantiacus (strain ATCC 29366 / DSM 635 / J-10-fl)</name>
    <dbReference type="NCBI Taxonomy" id="324602"/>
    <lineage>
        <taxon>Bacteria</taxon>
        <taxon>Bacillati</taxon>
        <taxon>Chloroflexota</taxon>
        <taxon>Chloroflexia</taxon>
        <taxon>Chloroflexales</taxon>
        <taxon>Chloroflexineae</taxon>
        <taxon>Chloroflexaceae</taxon>
        <taxon>Chloroflexus</taxon>
    </lineage>
</organism>
<reference evidence="3" key="1">
    <citation type="journal article" date="2011" name="BMC Genomics">
        <title>Complete genome sequence of the filamentous anoxygenic phototrophic bacterium Chloroflexus aurantiacus.</title>
        <authorList>
            <person name="Tang K.H."/>
            <person name="Barry K."/>
            <person name="Chertkov O."/>
            <person name="Dalin E."/>
            <person name="Han C.S."/>
            <person name="Hauser L.J."/>
            <person name="Honchak B.M."/>
            <person name="Karbach L.E."/>
            <person name="Land M.L."/>
            <person name="Lapidus A."/>
            <person name="Larimer F.W."/>
            <person name="Mikhailova N."/>
            <person name="Pitluck S."/>
            <person name="Pierson B.K."/>
            <person name="Blankenship R.E."/>
        </authorList>
    </citation>
    <scope>NUCLEOTIDE SEQUENCE [LARGE SCALE GENOMIC DNA]</scope>
    <source>
        <strain evidence="3">ATCC 29366 / DSM 635 / J-10-fl</strain>
    </source>
</reference>
<dbReference type="HOGENOM" id="CLU_2841795_0_0_0"/>
<dbReference type="RefSeq" id="WP_012257288.1">
    <property type="nucleotide sequence ID" value="NC_010175.1"/>
</dbReference>
<dbReference type="EMBL" id="CP000909">
    <property type="protein sequence ID" value="ABY34632.1"/>
    <property type="molecule type" value="Genomic_DNA"/>
</dbReference>
<dbReference type="AlphaFoldDB" id="A9WA73"/>